<evidence type="ECO:0000256" key="1">
    <source>
        <dbReference type="SAM" id="MobiDB-lite"/>
    </source>
</evidence>
<gene>
    <name evidence="3" type="ORF">SVIM_LOCUS4424</name>
</gene>
<organism evidence="3">
    <name type="scientific">Salix viminalis</name>
    <name type="common">Common osier</name>
    <name type="synonym">Basket willow</name>
    <dbReference type="NCBI Taxonomy" id="40686"/>
    <lineage>
        <taxon>Eukaryota</taxon>
        <taxon>Viridiplantae</taxon>
        <taxon>Streptophyta</taxon>
        <taxon>Embryophyta</taxon>
        <taxon>Tracheophyta</taxon>
        <taxon>Spermatophyta</taxon>
        <taxon>Magnoliopsida</taxon>
        <taxon>eudicotyledons</taxon>
        <taxon>Gunneridae</taxon>
        <taxon>Pentapetalae</taxon>
        <taxon>rosids</taxon>
        <taxon>fabids</taxon>
        <taxon>Malpighiales</taxon>
        <taxon>Salicaceae</taxon>
        <taxon>Saliceae</taxon>
        <taxon>Salix</taxon>
    </lineage>
</organism>
<dbReference type="AlphaFoldDB" id="A0A6N2JX28"/>
<keyword evidence="2" id="KW-0472">Membrane</keyword>
<keyword evidence="2" id="KW-0812">Transmembrane</keyword>
<protein>
    <submittedName>
        <fullName evidence="3">Uncharacterized protein</fullName>
    </submittedName>
</protein>
<feature type="compositionally biased region" description="Basic residues" evidence="1">
    <location>
        <begin position="31"/>
        <end position="53"/>
    </location>
</feature>
<feature type="compositionally biased region" description="Basic and acidic residues" evidence="1">
    <location>
        <begin position="54"/>
        <end position="64"/>
    </location>
</feature>
<evidence type="ECO:0000256" key="2">
    <source>
        <dbReference type="SAM" id="Phobius"/>
    </source>
</evidence>
<feature type="region of interest" description="Disordered" evidence="1">
    <location>
        <begin position="20"/>
        <end position="64"/>
    </location>
</feature>
<feature type="transmembrane region" description="Helical" evidence="2">
    <location>
        <begin position="73"/>
        <end position="93"/>
    </location>
</feature>
<keyword evidence="2" id="KW-1133">Transmembrane helix</keyword>
<name>A0A6N2JX28_SALVM</name>
<accession>A0A6N2JX28</accession>
<sequence length="94" mass="10882">MKINKCTWIHVSEQKIPSLVPGHPPLSTLKNTRRAHARTRTRTTNKALKKPKPRSQEDEERHKDVASAKQGFLFPYHFLSLLQVLIIKCLLVMK</sequence>
<reference evidence="3" key="1">
    <citation type="submission" date="2019-03" db="EMBL/GenBank/DDBJ databases">
        <authorList>
            <person name="Mank J."/>
            <person name="Almeida P."/>
        </authorList>
    </citation>
    <scope>NUCLEOTIDE SEQUENCE</scope>
    <source>
        <strain evidence="3">78183</strain>
    </source>
</reference>
<proteinExistence type="predicted"/>
<evidence type="ECO:0000313" key="3">
    <source>
        <dbReference type="EMBL" id="VFU20288.1"/>
    </source>
</evidence>
<dbReference type="EMBL" id="CAADRP010000001">
    <property type="protein sequence ID" value="VFU20288.1"/>
    <property type="molecule type" value="Genomic_DNA"/>
</dbReference>